<sequence length="47" mass="4787">MVEPLTIVIVLLLVVILLLASILAPSAAGAIRDAICELLECGTPSNG</sequence>
<evidence type="ECO:0000313" key="1">
    <source>
        <dbReference type="EMBL" id="PWW28445.1"/>
    </source>
</evidence>
<dbReference type="Proteomes" id="UP000247150">
    <property type="component" value="Unassembled WGS sequence"/>
</dbReference>
<dbReference type="RefSeq" id="WP_181396017.1">
    <property type="nucleotide sequence ID" value="NZ_QGTW01000006.1"/>
</dbReference>
<protein>
    <submittedName>
        <fullName evidence="1">Uncharacterized protein</fullName>
    </submittedName>
</protein>
<dbReference type="AlphaFoldDB" id="A0A2V2ZWK0"/>
<evidence type="ECO:0000313" key="2">
    <source>
        <dbReference type="Proteomes" id="UP000247150"/>
    </source>
</evidence>
<name>A0A2V2ZWK0_9BACI</name>
<organism evidence="1 2">
    <name type="scientific">Cytobacillus oceanisediminis</name>
    <dbReference type="NCBI Taxonomy" id="665099"/>
    <lineage>
        <taxon>Bacteria</taxon>
        <taxon>Bacillati</taxon>
        <taxon>Bacillota</taxon>
        <taxon>Bacilli</taxon>
        <taxon>Bacillales</taxon>
        <taxon>Bacillaceae</taxon>
        <taxon>Cytobacillus</taxon>
    </lineage>
</organism>
<dbReference type="EMBL" id="QGTW01000006">
    <property type="protein sequence ID" value="PWW28445.1"/>
    <property type="molecule type" value="Genomic_DNA"/>
</dbReference>
<proteinExistence type="predicted"/>
<comment type="caution">
    <text evidence="1">The sequence shown here is derived from an EMBL/GenBank/DDBJ whole genome shotgun (WGS) entry which is preliminary data.</text>
</comment>
<reference evidence="1 2" key="1">
    <citation type="submission" date="2018-05" db="EMBL/GenBank/DDBJ databases">
        <title>Freshwater and sediment microbial communities from various areas in North America, analyzing microbe dynamics in response to fracking.</title>
        <authorList>
            <person name="Lamendella R."/>
        </authorList>
    </citation>
    <scope>NUCLEOTIDE SEQUENCE [LARGE SCALE GENOMIC DNA]</scope>
    <source>
        <strain evidence="1 2">15_TX</strain>
    </source>
</reference>
<gene>
    <name evidence="1" type="ORF">DFO73_106261</name>
</gene>
<accession>A0A2V2ZWK0</accession>